<organism evidence="2">
    <name type="scientific">freshwater metagenome</name>
    <dbReference type="NCBI Taxonomy" id="449393"/>
    <lineage>
        <taxon>unclassified sequences</taxon>
        <taxon>metagenomes</taxon>
        <taxon>ecological metagenomes</taxon>
    </lineage>
</organism>
<evidence type="ECO:0000313" key="2">
    <source>
        <dbReference type="EMBL" id="CAB4555861.1"/>
    </source>
</evidence>
<dbReference type="AlphaFoldDB" id="A0A6J6CWC6"/>
<accession>A0A6J6CWC6</accession>
<name>A0A6J6CWC6_9ZZZZ</name>
<gene>
    <name evidence="2" type="ORF">UFOPK1493_01400</name>
</gene>
<evidence type="ECO:0000259" key="1">
    <source>
        <dbReference type="Pfam" id="PF24696"/>
    </source>
</evidence>
<reference evidence="2" key="1">
    <citation type="submission" date="2020-05" db="EMBL/GenBank/DDBJ databases">
        <authorList>
            <person name="Chiriac C."/>
            <person name="Salcher M."/>
            <person name="Ghai R."/>
            <person name="Kavagutti S V."/>
        </authorList>
    </citation>
    <scope>NUCLEOTIDE SEQUENCE</scope>
</reference>
<protein>
    <submittedName>
        <fullName evidence="2">Unannotated protein</fullName>
    </submittedName>
</protein>
<proteinExistence type="predicted"/>
<dbReference type="EMBL" id="CAEZSR010000040">
    <property type="protein sequence ID" value="CAB4555861.1"/>
    <property type="molecule type" value="Genomic_DNA"/>
</dbReference>
<dbReference type="Pfam" id="PF24696">
    <property type="entry name" value="UGSC"/>
    <property type="match status" value="1"/>
</dbReference>
<dbReference type="InterPro" id="IPR057767">
    <property type="entry name" value="UGSC-like_dom"/>
</dbReference>
<sequence>MSDVIEPSYAVVWPKSPLGVQRGRHAPRLDDLRGKRIAFVWEYMFRGDELFPELERYLRDTYDCEIVGYEAFGNTHGPDEAAVVAALPQKLRDWRVDAAVSGVGC</sequence>
<feature type="domain" description="UGSC-like" evidence="1">
    <location>
        <begin position="12"/>
        <end position="105"/>
    </location>
</feature>